<dbReference type="InterPro" id="IPR002347">
    <property type="entry name" value="SDR_fam"/>
</dbReference>
<dbReference type="PANTHER" id="PTHR43391:SF86">
    <property type="entry name" value="SHORT-CHAIN DEHYDROGENASE_REDUCTASE FAMILY PROTEIN"/>
    <property type="match status" value="1"/>
</dbReference>
<evidence type="ECO:0000256" key="2">
    <source>
        <dbReference type="ARBA" id="ARBA00023002"/>
    </source>
</evidence>
<evidence type="ECO:0000313" key="5">
    <source>
        <dbReference type="EMBL" id="KAJ7394606.1"/>
    </source>
</evidence>
<dbReference type="Pfam" id="PF00106">
    <property type="entry name" value="adh_short"/>
    <property type="match status" value="1"/>
</dbReference>
<evidence type="ECO:0000256" key="4">
    <source>
        <dbReference type="SAM" id="Phobius"/>
    </source>
</evidence>
<organism evidence="5 6">
    <name type="scientific">Desmophyllum pertusum</name>
    <dbReference type="NCBI Taxonomy" id="174260"/>
    <lineage>
        <taxon>Eukaryota</taxon>
        <taxon>Metazoa</taxon>
        <taxon>Cnidaria</taxon>
        <taxon>Anthozoa</taxon>
        <taxon>Hexacorallia</taxon>
        <taxon>Scleractinia</taxon>
        <taxon>Caryophylliina</taxon>
        <taxon>Caryophylliidae</taxon>
        <taxon>Desmophyllum</taxon>
    </lineage>
</organism>
<evidence type="ECO:0008006" key="7">
    <source>
        <dbReference type="Google" id="ProtNLM"/>
    </source>
</evidence>
<dbReference type="Proteomes" id="UP001163046">
    <property type="component" value="Unassembled WGS sequence"/>
</dbReference>
<dbReference type="Gene3D" id="3.40.50.720">
    <property type="entry name" value="NAD(P)-binding Rossmann-like Domain"/>
    <property type="match status" value="1"/>
</dbReference>
<dbReference type="PANTHER" id="PTHR43391">
    <property type="entry name" value="RETINOL DEHYDROGENASE-RELATED"/>
    <property type="match status" value="1"/>
</dbReference>
<dbReference type="PROSITE" id="PS00061">
    <property type="entry name" value="ADH_SHORT"/>
    <property type="match status" value="1"/>
</dbReference>
<accession>A0A9X0A704</accession>
<proteinExistence type="inferred from homology"/>
<comment type="caution">
    <text evidence="5">The sequence shown here is derived from an EMBL/GenBank/DDBJ whole genome shotgun (WGS) entry which is preliminary data.</text>
</comment>
<evidence type="ECO:0000313" key="6">
    <source>
        <dbReference type="Proteomes" id="UP001163046"/>
    </source>
</evidence>
<dbReference type="EMBL" id="MU825396">
    <property type="protein sequence ID" value="KAJ7394606.1"/>
    <property type="molecule type" value="Genomic_DNA"/>
</dbReference>
<dbReference type="GO" id="GO:0005829">
    <property type="term" value="C:cytosol"/>
    <property type="evidence" value="ECO:0007669"/>
    <property type="project" value="TreeGrafter"/>
</dbReference>
<dbReference type="InterPro" id="IPR036291">
    <property type="entry name" value="NAD(P)-bd_dom_sf"/>
</dbReference>
<dbReference type="PRINTS" id="PR00081">
    <property type="entry name" value="GDHRDH"/>
</dbReference>
<comment type="similarity">
    <text evidence="1 3">Belongs to the short-chain dehydrogenases/reductases (SDR) family.</text>
</comment>
<reference evidence="5" key="1">
    <citation type="submission" date="2023-01" db="EMBL/GenBank/DDBJ databases">
        <title>Genome assembly of the deep-sea coral Lophelia pertusa.</title>
        <authorList>
            <person name="Herrera S."/>
            <person name="Cordes E."/>
        </authorList>
    </citation>
    <scope>NUCLEOTIDE SEQUENCE</scope>
    <source>
        <strain evidence="5">USNM1676648</strain>
        <tissue evidence="5">Polyp</tissue>
    </source>
</reference>
<dbReference type="AlphaFoldDB" id="A0A9X0A704"/>
<dbReference type="GO" id="GO:0016491">
    <property type="term" value="F:oxidoreductase activity"/>
    <property type="evidence" value="ECO:0007669"/>
    <property type="project" value="UniProtKB-KW"/>
</dbReference>
<name>A0A9X0A704_9CNID</name>
<evidence type="ECO:0000256" key="1">
    <source>
        <dbReference type="ARBA" id="ARBA00006484"/>
    </source>
</evidence>
<feature type="transmembrane region" description="Helical" evidence="4">
    <location>
        <begin position="6"/>
        <end position="29"/>
    </location>
</feature>
<keyword evidence="4" id="KW-1133">Transmembrane helix</keyword>
<keyword evidence="2" id="KW-0560">Oxidoreductase</keyword>
<sequence>MAEAPMAPKIVLISGCSSGMGLATAVFLAKDAEKRFKVYATMRNLAKKGQLEEEGKEYLADTLIIKQMDVCSDESVEKAVKEVLDTEGRIDVLFNNAGVPLFGSVECIPISVAKEVFDVNFFGAVRLIKALLPSMKARQSGHIIINSSTTGIVGFPFVDIYAASKFAVEGLCESMASVLRQFDIRFTILEPGPVETDIAHAAEEIGKTVNFSAADQKTQTMMTGWMAGMHQMLQTAMKASEIAAIVKDIILSKSTNFRCQANADAEINKVIAAKLKDPVSGESIELMEKYLSDTIQKGGGKLD</sequence>
<evidence type="ECO:0000256" key="3">
    <source>
        <dbReference type="RuleBase" id="RU000363"/>
    </source>
</evidence>
<dbReference type="PRINTS" id="PR00080">
    <property type="entry name" value="SDRFAMILY"/>
</dbReference>
<dbReference type="InterPro" id="IPR020904">
    <property type="entry name" value="Sc_DH/Rdtase_CS"/>
</dbReference>
<protein>
    <recommendedName>
        <fullName evidence="7">Retinol dehydrogenase 8</fullName>
    </recommendedName>
</protein>
<keyword evidence="6" id="KW-1185">Reference proteome</keyword>
<keyword evidence="4" id="KW-0812">Transmembrane</keyword>
<dbReference type="SUPFAM" id="SSF51735">
    <property type="entry name" value="NAD(P)-binding Rossmann-fold domains"/>
    <property type="match status" value="1"/>
</dbReference>
<gene>
    <name evidence="5" type="ORF">OS493_000424</name>
</gene>
<keyword evidence="4" id="KW-0472">Membrane</keyword>
<dbReference type="OrthoDB" id="47007at2759"/>